<dbReference type="SUPFAM" id="SSF46785">
    <property type="entry name" value="Winged helix' DNA-binding domain"/>
    <property type="match status" value="1"/>
</dbReference>
<dbReference type="PANTHER" id="PTHR11017:SF402">
    <property type="entry name" value="TIR DOMAIN-CONTAINING PROTEIN"/>
    <property type="match status" value="1"/>
</dbReference>
<comment type="catalytic activity">
    <reaction evidence="7">
        <text>NAD(+) + H2O = ADP-D-ribose + nicotinamide + H(+)</text>
        <dbReference type="Rhea" id="RHEA:16301"/>
        <dbReference type="ChEBI" id="CHEBI:15377"/>
        <dbReference type="ChEBI" id="CHEBI:15378"/>
        <dbReference type="ChEBI" id="CHEBI:17154"/>
        <dbReference type="ChEBI" id="CHEBI:57540"/>
        <dbReference type="ChEBI" id="CHEBI:57967"/>
        <dbReference type="EC" id="3.2.2.6"/>
    </reaction>
    <physiologicalReaction direction="left-to-right" evidence="7">
        <dbReference type="Rhea" id="RHEA:16302"/>
    </physiologicalReaction>
</comment>
<reference evidence="9 10" key="1">
    <citation type="journal article" date="2014" name="Genome Biol.">
        <title>Transcriptome and methylome profiling reveals relics of genome dominance in the mesopolyploid Brassica oleracea.</title>
        <authorList>
            <person name="Parkin I.A."/>
            <person name="Koh C."/>
            <person name="Tang H."/>
            <person name="Robinson S.J."/>
            <person name="Kagale S."/>
            <person name="Clarke W.E."/>
            <person name="Town C.D."/>
            <person name="Nixon J."/>
            <person name="Krishnakumar V."/>
            <person name="Bidwell S.L."/>
            <person name="Denoeud F."/>
            <person name="Belcram H."/>
            <person name="Links M.G."/>
            <person name="Just J."/>
            <person name="Clarke C."/>
            <person name="Bender T."/>
            <person name="Huebert T."/>
            <person name="Mason A.S."/>
            <person name="Pires J.C."/>
            <person name="Barker G."/>
            <person name="Moore J."/>
            <person name="Walley P.G."/>
            <person name="Manoli S."/>
            <person name="Batley J."/>
            <person name="Edwards D."/>
            <person name="Nelson M.N."/>
            <person name="Wang X."/>
            <person name="Paterson A.H."/>
            <person name="King G."/>
            <person name="Bancroft I."/>
            <person name="Chalhoub B."/>
            <person name="Sharpe A.G."/>
        </authorList>
    </citation>
    <scope>NUCLEOTIDE SEQUENCE</scope>
    <source>
        <strain evidence="9 10">cv. TO1000</strain>
    </source>
</reference>
<dbReference type="SUPFAM" id="SSF52200">
    <property type="entry name" value="Toll/Interleukin receptor TIR domain"/>
    <property type="match status" value="2"/>
</dbReference>
<name>A0A0D3BZW9_BRAOL</name>
<dbReference type="FunFam" id="3.40.50.300:FF:001002">
    <property type="entry name" value="Disease resistance protein (TIR-NBS-LRR class)"/>
    <property type="match status" value="1"/>
</dbReference>
<dbReference type="InterPro" id="IPR000157">
    <property type="entry name" value="TIR_dom"/>
</dbReference>
<dbReference type="InterPro" id="IPR032675">
    <property type="entry name" value="LRR_dom_sf"/>
</dbReference>
<keyword evidence="3" id="KW-0677">Repeat</keyword>
<dbReference type="PANTHER" id="PTHR11017">
    <property type="entry name" value="LEUCINE-RICH REPEAT-CONTAINING PROTEIN"/>
    <property type="match status" value="1"/>
</dbReference>
<dbReference type="EC" id="3.2.2.6" evidence="1"/>
<dbReference type="AlphaFoldDB" id="A0A0D3BZW9"/>
<dbReference type="GO" id="GO:0007165">
    <property type="term" value="P:signal transduction"/>
    <property type="evidence" value="ECO:0007669"/>
    <property type="project" value="InterPro"/>
</dbReference>
<dbReference type="InterPro" id="IPR036390">
    <property type="entry name" value="WH_DNA-bd_sf"/>
</dbReference>
<organism evidence="9 10">
    <name type="scientific">Brassica oleracea var. oleracea</name>
    <dbReference type="NCBI Taxonomy" id="109376"/>
    <lineage>
        <taxon>Eukaryota</taxon>
        <taxon>Viridiplantae</taxon>
        <taxon>Streptophyta</taxon>
        <taxon>Embryophyta</taxon>
        <taxon>Tracheophyta</taxon>
        <taxon>Spermatophyta</taxon>
        <taxon>Magnoliopsida</taxon>
        <taxon>eudicotyledons</taxon>
        <taxon>Gunneridae</taxon>
        <taxon>Pentapetalae</taxon>
        <taxon>rosids</taxon>
        <taxon>malvids</taxon>
        <taxon>Brassicales</taxon>
        <taxon>Brassicaceae</taxon>
        <taxon>Brassiceae</taxon>
        <taxon>Brassica</taxon>
    </lineage>
</organism>
<dbReference type="GO" id="GO:0061809">
    <property type="term" value="F:NAD+ nucleosidase activity, cyclic ADP-ribose generating"/>
    <property type="evidence" value="ECO:0007669"/>
    <property type="project" value="UniProtKB-EC"/>
</dbReference>
<dbReference type="SUPFAM" id="SSF52058">
    <property type="entry name" value="L domain-like"/>
    <property type="match status" value="1"/>
</dbReference>
<evidence type="ECO:0000256" key="5">
    <source>
        <dbReference type="ARBA" id="ARBA00022821"/>
    </source>
</evidence>
<protein>
    <recommendedName>
        <fullName evidence="1">ADP-ribosyl cyclase/cyclic ADP-ribose hydrolase</fullName>
        <ecNumber evidence="1">3.2.2.6</ecNumber>
    </recommendedName>
</protein>
<dbReference type="Gramene" id="Bo4g139160.1">
    <property type="protein sequence ID" value="Bo4g139160.1"/>
    <property type="gene ID" value="Bo4g139160"/>
</dbReference>
<dbReference type="Pfam" id="PF00931">
    <property type="entry name" value="NB-ARC"/>
    <property type="match status" value="1"/>
</dbReference>
<dbReference type="GO" id="GO:0006952">
    <property type="term" value="P:defense response"/>
    <property type="evidence" value="ECO:0007669"/>
    <property type="project" value="UniProtKB-KW"/>
</dbReference>
<feature type="domain" description="TIR" evidence="8">
    <location>
        <begin position="11"/>
        <end position="175"/>
    </location>
</feature>
<dbReference type="GO" id="GO:0043531">
    <property type="term" value="F:ADP binding"/>
    <property type="evidence" value="ECO:0007669"/>
    <property type="project" value="InterPro"/>
</dbReference>
<keyword evidence="5" id="KW-0611">Plant defense</keyword>
<dbReference type="SUPFAM" id="SSF52540">
    <property type="entry name" value="P-loop containing nucleoside triphosphate hydrolases"/>
    <property type="match status" value="1"/>
</dbReference>
<dbReference type="InterPro" id="IPR035897">
    <property type="entry name" value="Toll_tir_struct_dom_sf"/>
</dbReference>
<feature type="domain" description="TIR" evidence="8">
    <location>
        <begin position="739"/>
        <end position="893"/>
    </location>
</feature>
<dbReference type="STRING" id="109376.A0A0D3BZW9"/>
<keyword evidence="2" id="KW-0433">Leucine-rich repeat</keyword>
<dbReference type="EnsemblPlants" id="Bo4g139160.1">
    <property type="protein sequence ID" value="Bo4g139160.1"/>
    <property type="gene ID" value="Bo4g139160"/>
</dbReference>
<dbReference type="InterPro" id="IPR003593">
    <property type="entry name" value="AAA+_ATPase"/>
</dbReference>
<keyword evidence="4" id="KW-0378">Hydrolase</keyword>
<dbReference type="FunFam" id="1.10.8.430:FF:000002">
    <property type="entry name" value="Disease resistance protein (TIR-NBS-LRR class)"/>
    <property type="match status" value="1"/>
</dbReference>
<dbReference type="InterPro" id="IPR042197">
    <property type="entry name" value="Apaf_helical"/>
</dbReference>
<dbReference type="InterPro" id="IPR027417">
    <property type="entry name" value="P-loop_NTPase"/>
</dbReference>
<sequence>MASSSSPAINCPHDVFLSFRGEDVRIRFRSHFLKELNRNLITPFKDDEIVKGRSIGPELINAIRGSRVSVVAFSNNYASSSWCLDELVEIIKCREELGQIVIPIFYDVDPSHVKKQTEGFGVIYEKTCQGRKEEEKLQWRRALTQAATIAGEDSRNWSDEAKMIEKIVNDVFSKLYSRESNESNDFDDFVGIEAHMKNMNSLLELESEREVMVGIWGPSGVGKTTIGRTLFSQLSCQFQRSIFIDKTKEIYTRANSYDYSTKLDLQALFLSEILDQKDIKVHSLHTMRYRLRQKKVLVVFDDMDDQVLLDAVLGKPRWFGPRSRIVVISKNRELLRACGIESDRIYEVDYPSEELASQMFCRCTFGQDSPPDGFMELAKYAVDFTGNVPLALNVLGSSLAGLKKEEWEKRMPMLVNRMARQIDKTLKDSYDRLKEEDKAIFRHIACLFNHKACDYVKRLLEDSKLDVDVGLVTLAERCLIQISQDKIIRMHDFLQEMGRELVRQPCILEPGEREFLLDSKEICDVLVDGAGTNSVLGIFLNLSEMKDTLSISEEAFSGMKNLRFLRICGVLKSLKKMDLRRSKNLKVFPDLSKATSLEELCLEDCCSLVRIPSSIRNLKKLRELDMKRCEKLRGLPTNIDLESLHSLNFSGCSKLRSFPRISRNMSHLFLDDTDIKKVPGWIENISGLSHLSMKGCSLKHISPNISKLKVLFFSDFKSSYSLDSEMDDIPLSGGFSRNWKNDVFLSFYGNDVRKTLISHLYKEFSIRRISAINDDMLASGDDLATELVHGIRESRIAIVVLSNNYASSSWCLDEIGQEVIPVYYGVEPAHIRTQILDLGKAFSKKGYTVDNYKQQKWVEALTVLNQHKGYYFTDWDSEAEIIQKMADDISFALNITPKEYLDVVGLTMPSSLNQETGKALYDRLNWNEKVMFRHIACFLNNETYENVMRLLEDSGLDVGGGLKILFDASLIQISEERVISIHHVVQKIGRDEVLEPFIHQPAKRQLLMDTGEGCDVLIDQTGNEDVVSISFKLSEIETSRRDERVIGMKKLQFLRMFKESLYGKEVRFHLVKGLLFVGIP</sequence>
<dbReference type="InterPro" id="IPR058192">
    <property type="entry name" value="WHD_ROQ1-like"/>
</dbReference>
<evidence type="ECO:0000313" key="9">
    <source>
        <dbReference type="EnsemblPlants" id="Bo4g139160.1"/>
    </source>
</evidence>
<evidence type="ECO:0000256" key="4">
    <source>
        <dbReference type="ARBA" id="ARBA00022801"/>
    </source>
</evidence>
<dbReference type="InterPro" id="IPR044974">
    <property type="entry name" value="Disease_R_plants"/>
</dbReference>
<reference evidence="9" key="2">
    <citation type="submission" date="2015-03" db="UniProtKB">
        <authorList>
            <consortium name="EnsemblPlants"/>
        </authorList>
    </citation>
    <scope>IDENTIFICATION</scope>
</reference>
<dbReference type="HOGENOM" id="CLU_001561_2_1_1"/>
<dbReference type="OMA" id="LASQMFC"/>
<dbReference type="Gene3D" id="3.40.50.300">
    <property type="entry name" value="P-loop containing nucleotide triphosphate hydrolases"/>
    <property type="match status" value="1"/>
</dbReference>
<dbReference type="Pfam" id="PF23282">
    <property type="entry name" value="WHD_ROQ1"/>
    <property type="match status" value="2"/>
</dbReference>
<evidence type="ECO:0000256" key="6">
    <source>
        <dbReference type="ARBA" id="ARBA00023027"/>
    </source>
</evidence>
<dbReference type="PRINTS" id="PR00364">
    <property type="entry name" value="DISEASERSIST"/>
</dbReference>
<dbReference type="PROSITE" id="PS50104">
    <property type="entry name" value="TIR"/>
    <property type="match status" value="2"/>
</dbReference>
<dbReference type="InterPro" id="IPR002182">
    <property type="entry name" value="NB-ARC"/>
</dbReference>
<dbReference type="Gene3D" id="1.10.8.430">
    <property type="entry name" value="Helical domain of apoptotic protease-activating factors"/>
    <property type="match status" value="1"/>
</dbReference>
<dbReference type="FunFam" id="3.40.50.10140:FF:000007">
    <property type="entry name" value="Disease resistance protein (TIR-NBS-LRR class)"/>
    <property type="match status" value="1"/>
</dbReference>
<dbReference type="Proteomes" id="UP000032141">
    <property type="component" value="Chromosome C4"/>
</dbReference>
<keyword evidence="6" id="KW-0520">NAD</keyword>
<dbReference type="Gene3D" id="3.40.50.10140">
    <property type="entry name" value="Toll/interleukin-1 receptor homology (TIR) domain"/>
    <property type="match status" value="2"/>
</dbReference>
<dbReference type="SMART" id="SM00382">
    <property type="entry name" value="AAA"/>
    <property type="match status" value="1"/>
</dbReference>
<evidence type="ECO:0000259" key="8">
    <source>
        <dbReference type="PROSITE" id="PS50104"/>
    </source>
</evidence>
<evidence type="ECO:0000313" key="10">
    <source>
        <dbReference type="Proteomes" id="UP000032141"/>
    </source>
</evidence>
<evidence type="ECO:0000256" key="3">
    <source>
        <dbReference type="ARBA" id="ARBA00022737"/>
    </source>
</evidence>
<dbReference type="Pfam" id="PF01582">
    <property type="entry name" value="TIR"/>
    <property type="match status" value="2"/>
</dbReference>
<accession>A0A0D3BZW9</accession>
<proteinExistence type="predicted"/>
<dbReference type="Gene3D" id="3.80.10.10">
    <property type="entry name" value="Ribonuclease Inhibitor"/>
    <property type="match status" value="2"/>
</dbReference>
<evidence type="ECO:0000256" key="1">
    <source>
        <dbReference type="ARBA" id="ARBA00011982"/>
    </source>
</evidence>
<keyword evidence="10" id="KW-1185">Reference proteome</keyword>
<evidence type="ECO:0000256" key="2">
    <source>
        <dbReference type="ARBA" id="ARBA00022614"/>
    </source>
</evidence>
<dbReference type="SMART" id="SM00255">
    <property type="entry name" value="TIR"/>
    <property type="match status" value="2"/>
</dbReference>
<evidence type="ECO:0000256" key="7">
    <source>
        <dbReference type="ARBA" id="ARBA00047304"/>
    </source>
</evidence>